<reference evidence="1" key="1">
    <citation type="submission" date="2016-08" db="EMBL/GenBank/DDBJ databases">
        <authorList>
            <person name="Ngugi D.K."/>
            <person name="Miyake S."/>
            <person name="Stingl U."/>
        </authorList>
    </citation>
    <scope>NUCLEOTIDE SEQUENCE</scope>
    <source>
        <strain evidence="1">SCG-D08WGA-EpuloA1</strain>
    </source>
</reference>
<name>A0ACC8XJ03_9FIRM</name>
<protein>
    <submittedName>
        <fullName evidence="1">Uncharacterized protein</fullName>
    </submittedName>
</protein>
<dbReference type="EMBL" id="LJHD01000038">
    <property type="protein sequence ID" value="ONI46016.1"/>
    <property type="molecule type" value="Genomic_DNA"/>
</dbReference>
<gene>
    <name evidence="1" type="ORF">AN640_03870</name>
</gene>
<accession>A0ACC8XJ03</accession>
<sequence>MAINKFRKRLALALATIATTTPIITSAAEYGMYSMQRNGGATSYMSPMGNYDIATVSSAAVEIDALLVTAIELRDQVLGSDEKGADINNTNFWVPMDDKEDYDDSVNEIVEMIEDAITELTDLTAKYEALKKAGINDVYQNAVNQLYEKITEAKGLLGIGEGAPVAPNISEIGGIEITTSETWVTQDAWDTFEEAIEEAQDVYDEKSKKINYGDAPVNPVSFASISTVADVPAEQFLVDAYNELSAATSHFAIEITSGQGTLVVAQDGMFNLISEVKAYLTEIPQTERTSAPAVEAPQRANGVETDPIEVNPPMVSEDGMDAWTTWVTEEQYKALESALKVAESVYSKHDTVKEAKANSVDITSGATLALETALTAFTDAIAANGTGAASDIKTAKAELETELDETRDIFEGVKLSANGADVSSSDKWTTKGPYEIYKGIIETAQDVYDDKEATTTQISIEIANLTALQTTLAGLSTGLKDTFGAEGDALEAAIEAAKENLTNKKILVSEYDGLDLLTDPKVDPPAEDVLKWVTEEEQEMFEEAIEVATEALKSIAIMPLEDIQAAKAEIENATTTFTTISAEPISNIKKVLHDQIVAATDSTTSVVVSVNGAELDTNIEWVTKFTMDSYKKAIEDAIDVRDHKASTKAIVERTTNSLTLATSAFTLGIQETTTKGELLTSKDTLLNNINAEKDAIGRPQITSTGSYATTVSGTQLYFENEHFGFDVENSKKWAEPDDIEDYNDVIEDAIEVYTNPKANLTSIKSAISTLATKKIAFEKLVTSGQQTEFEALVSTSGSFSTLIKNIETNVTSVAANSLGGVGVAEAEYWALSSDIGKVKSAVATAKKEEATAKLYKLELDEIKDAEKELQAASKVFFGTTDGSLSTDVVILETAKVKLGLGDGTTDITATITSAQAYVTSGSSYTTVSALKGEDVETGAFWVDEDMMEELEAGIKAAQAVADLAAEGKTTKEKIDEANEELKEILRDFEAVRKAGLGTFIPAETALSEAVNTAYALINVSKTVGTGAATSPSAIISESELGTGTDVVEANLWVTPSQFSSYEKAIDTAAKAYISSSKNAASLTKATATLATATATINAAATRNGHGTKETFDQLYTDLGTLITSSKALIAPTAFRESSVNGTDVDASLQWSTSKDLDKFEDSLDVAMEVWEEEESTVADLTASKDSLTSAQALFVAACAPGLKGETVSAKVDLLAQINLVKPLLSTKTSRYGGTDISSRYKWVPYSTTDGSIAPLKALDMAYDKAYDLYKEQSVTPGAIIAETSALEAAITAFNDIAQEGTKEDVDAARADLEDAIDDAGDATRGIIRSIDGANVDPRDDWAPDSAFTALSTAISNAKKVLADKNKTADELDAAVIALESAIGDFENAIQAGTKGRSAQSINAGWNMQVPAIPSISMMSEEEREREEEEEREREEEEEREREEEEEREREEEEEREREEEEEREREEQEREEEEREEEEEEPEVEEEEEEEPEVEEEEEEEPEVEEEEEEEPEVEEEEEEEPEVEEEEEEEDDGPQFEVAGK</sequence>
<dbReference type="Proteomes" id="UP000188637">
    <property type="component" value="Unassembled WGS sequence"/>
</dbReference>
<organism evidence="1 2">
    <name type="scientific">Candidatus Epulonipiscium fishelsonii</name>
    <dbReference type="NCBI Taxonomy" id="77094"/>
    <lineage>
        <taxon>Bacteria</taxon>
        <taxon>Bacillati</taxon>
        <taxon>Bacillota</taxon>
        <taxon>Clostridia</taxon>
        <taxon>Lachnospirales</taxon>
        <taxon>Lachnospiraceae</taxon>
        <taxon>Candidatus Epulonipiscium</taxon>
    </lineage>
</organism>
<keyword evidence="2" id="KW-1185">Reference proteome</keyword>
<comment type="caution">
    <text evidence="1">The sequence shown here is derived from an EMBL/GenBank/DDBJ whole genome shotgun (WGS) entry which is preliminary data.</text>
</comment>
<evidence type="ECO:0000313" key="1">
    <source>
        <dbReference type="EMBL" id="ONI46016.1"/>
    </source>
</evidence>
<proteinExistence type="predicted"/>
<evidence type="ECO:0000313" key="2">
    <source>
        <dbReference type="Proteomes" id="UP000188637"/>
    </source>
</evidence>